<dbReference type="Proteomes" id="UP000054481">
    <property type="component" value="Unassembled WGS sequence"/>
</dbReference>
<organism evidence="4 5">
    <name type="scientific">Hirsutella minnesotensis 3608</name>
    <dbReference type="NCBI Taxonomy" id="1043627"/>
    <lineage>
        <taxon>Eukaryota</taxon>
        <taxon>Fungi</taxon>
        <taxon>Dikarya</taxon>
        <taxon>Ascomycota</taxon>
        <taxon>Pezizomycotina</taxon>
        <taxon>Sordariomycetes</taxon>
        <taxon>Hypocreomycetidae</taxon>
        <taxon>Hypocreales</taxon>
        <taxon>Ophiocordycipitaceae</taxon>
        <taxon>Hirsutella</taxon>
    </lineage>
</organism>
<keyword evidence="2" id="KW-0732">Signal</keyword>
<reference evidence="4 5" key="1">
    <citation type="journal article" date="2014" name="Genome Biol. Evol.">
        <title>Comparative genomics and transcriptomics analyses reveal divergent lifestyle features of nematode endoparasitic fungus Hirsutella minnesotensis.</title>
        <authorList>
            <person name="Lai Y."/>
            <person name="Liu K."/>
            <person name="Zhang X."/>
            <person name="Zhang X."/>
            <person name="Li K."/>
            <person name="Wang N."/>
            <person name="Shu C."/>
            <person name="Wu Y."/>
            <person name="Wang C."/>
            <person name="Bushley K.E."/>
            <person name="Xiang M."/>
            <person name="Liu X."/>
        </authorList>
    </citation>
    <scope>NUCLEOTIDE SEQUENCE [LARGE SCALE GENOMIC DNA]</scope>
    <source>
        <strain evidence="4 5">3608</strain>
    </source>
</reference>
<dbReference type="PANTHER" id="PTHR43662:SF7">
    <property type="entry name" value="DUF1996 DOMAIN-CONTAINING PROTEIN"/>
    <property type="match status" value="1"/>
</dbReference>
<dbReference type="PANTHER" id="PTHR43662">
    <property type="match status" value="1"/>
</dbReference>
<evidence type="ECO:0000259" key="3">
    <source>
        <dbReference type="Pfam" id="PF09362"/>
    </source>
</evidence>
<dbReference type="OrthoDB" id="74764at2759"/>
<keyword evidence="5" id="KW-1185">Reference proteome</keyword>
<evidence type="ECO:0000313" key="5">
    <source>
        <dbReference type="Proteomes" id="UP000054481"/>
    </source>
</evidence>
<gene>
    <name evidence="4" type="ORF">HIM_06083</name>
</gene>
<name>A0A0F7ZZM6_9HYPO</name>
<feature type="chain" id="PRO_5002526154" description="DUF1996 domain-containing protein" evidence="2">
    <location>
        <begin position="19"/>
        <end position="492"/>
    </location>
</feature>
<proteinExistence type="predicted"/>
<evidence type="ECO:0000256" key="1">
    <source>
        <dbReference type="SAM" id="MobiDB-lite"/>
    </source>
</evidence>
<dbReference type="AlphaFoldDB" id="A0A0F7ZZM6"/>
<evidence type="ECO:0000256" key="2">
    <source>
        <dbReference type="SAM" id="SignalP"/>
    </source>
</evidence>
<protein>
    <recommendedName>
        <fullName evidence="3">DUF1996 domain-containing protein</fullName>
    </recommendedName>
</protein>
<accession>A0A0F7ZZM6</accession>
<dbReference type="Pfam" id="PF09362">
    <property type="entry name" value="DUF1996"/>
    <property type="match status" value="1"/>
</dbReference>
<dbReference type="EMBL" id="KQ030525">
    <property type="protein sequence ID" value="KJZ74487.1"/>
    <property type="molecule type" value="Genomic_DNA"/>
</dbReference>
<feature type="region of interest" description="Disordered" evidence="1">
    <location>
        <begin position="344"/>
        <end position="376"/>
    </location>
</feature>
<dbReference type="InterPro" id="IPR018535">
    <property type="entry name" value="DUF1996"/>
</dbReference>
<evidence type="ECO:0000313" key="4">
    <source>
        <dbReference type="EMBL" id="KJZ74487.1"/>
    </source>
</evidence>
<feature type="domain" description="DUF1996" evidence="3">
    <location>
        <begin position="34"/>
        <end position="284"/>
    </location>
</feature>
<sequence length="492" mass="53788">MVRSLFALSAGLIAGAHAFWRMECPGRLAMARMDPIVNPGDLSPHVHSIHGSSGFSDNSSCSDLQAGECTSCRVKQDMSSYWHPSLYFKDADTGRFEVVEQVGGMLAYYLLYGQNIKAFPDGFRMLSGDVDRREYTLGDANKPDPPKASWASLGQTTQKALAQRAIGFNCLNYGRTPEATLYRHFLPDKSFLDSNCKDGLRFEIMFPSCWNGRDVDSQNHMDHVAFPDLVMDGTCPPDYPVRLPSLLYEVIWNTAAFSGRNGRFVLSNGDETGYSYHGDFMMGWNRDFLQQAVNTCTNPSGRIEDCPLFDIMGKGEAVSCNLQSPMPPALHTEDVEGPMMRLPGGGGSGGGDKPSYVAPPAPPAPTLQYTPGEKAPDPAHPLPGQVFKEKSLAAALPAITDLVPEAKIEAAPPVPTVPPAPVSIPDTKSYYSTQWVTNGNVVSKIVFEAKTVTATEYVDVTTTVAAEPTYNPVLRRRRVAHLHSHGHRRNKL</sequence>
<feature type="signal peptide" evidence="2">
    <location>
        <begin position="1"/>
        <end position="18"/>
    </location>
</feature>